<evidence type="ECO:0000313" key="2">
    <source>
        <dbReference type="WBParaSite" id="nRc.2.0.1.t28455-RA"/>
    </source>
</evidence>
<accession>A0A915JQH5</accession>
<name>A0A915JQH5_ROMCU</name>
<organism evidence="1 2">
    <name type="scientific">Romanomermis culicivorax</name>
    <name type="common">Nematode worm</name>
    <dbReference type="NCBI Taxonomy" id="13658"/>
    <lineage>
        <taxon>Eukaryota</taxon>
        <taxon>Metazoa</taxon>
        <taxon>Ecdysozoa</taxon>
        <taxon>Nematoda</taxon>
        <taxon>Enoplea</taxon>
        <taxon>Dorylaimia</taxon>
        <taxon>Mermithida</taxon>
        <taxon>Mermithoidea</taxon>
        <taxon>Mermithidae</taxon>
        <taxon>Romanomermis</taxon>
    </lineage>
</organism>
<keyword evidence="1" id="KW-1185">Reference proteome</keyword>
<protein>
    <submittedName>
        <fullName evidence="2">Uncharacterized protein</fullName>
    </submittedName>
</protein>
<dbReference type="WBParaSite" id="nRc.2.0.1.t28455-RA">
    <property type="protein sequence ID" value="nRc.2.0.1.t28455-RA"/>
    <property type="gene ID" value="nRc.2.0.1.g28455"/>
</dbReference>
<dbReference type="Proteomes" id="UP000887565">
    <property type="component" value="Unplaced"/>
</dbReference>
<reference evidence="2" key="1">
    <citation type="submission" date="2022-11" db="UniProtKB">
        <authorList>
            <consortium name="WormBaseParasite"/>
        </authorList>
    </citation>
    <scope>IDENTIFICATION</scope>
</reference>
<dbReference type="AlphaFoldDB" id="A0A915JQH5"/>
<evidence type="ECO:0000313" key="1">
    <source>
        <dbReference type="Proteomes" id="UP000887565"/>
    </source>
</evidence>
<sequence length="72" mass="8468">MYKFNVPDSVEDRHQITIKLKLKTREGEFINTKYVFKLKKNNRLNKIASEASPGFLGEEDWSFIIERAMDTS</sequence>
<proteinExistence type="predicted"/>